<proteinExistence type="predicted"/>
<gene>
    <name evidence="2" type="ORF">FWK35_00017620</name>
    <name evidence="1" type="ORF">FWK35_00037649</name>
</gene>
<evidence type="ECO:0000313" key="3">
    <source>
        <dbReference type="Proteomes" id="UP000478052"/>
    </source>
</evidence>
<dbReference type="EMBL" id="VUJU01013271">
    <property type="protein sequence ID" value="KAF0705344.1"/>
    <property type="molecule type" value="Genomic_DNA"/>
</dbReference>
<dbReference type="EMBL" id="VUJU01007127">
    <property type="protein sequence ID" value="KAF0746649.1"/>
    <property type="molecule type" value="Genomic_DNA"/>
</dbReference>
<dbReference type="Proteomes" id="UP000478052">
    <property type="component" value="Unassembled WGS sequence"/>
</dbReference>
<sequence>MSDYLSNHARNLTGDAKRRYLDKIEVLGPRDPYFLMKDSSIVWTTDSEILPPITYPDIFNYLVLTKSFYTLEQFKAYKSLDAYNFFVSGWVFNAKWLALNDYVLVVAEVAHSQRMNDAKLLPWLVLKNCGSVWGAHCTCMAGLGECCSHVGA</sequence>
<comment type="caution">
    <text evidence="1">The sequence shown here is derived from an EMBL/GenBank/DDBJ whole genome shotgun (WGS) entry which is preliminary data.</text>
</comment>
<dbReference type="PANTHER" id="PTHR47526">
    <property type="entry name" value="ATP-DEPENDENT DNA HELICASE"/>
    <property type="match status" value="1"/>
</dbReference>
<organism evidence="1 3">
    <name type="scientific">Aphis craccivora</name>
    <name type="common">Cowpea aphid</name>
    <dbReference type="NCBI Taxonomy" id="307492"/>
    <lineage>
        <taxon>Eukaryota</taxon>
        <taxon>Metazoa</taxon>
        <taxon>Ecdysozoa</taxon>
        <taxon>Arthropoda</taxon>
        <taxon>Hexapoda</taxon>
        <taxon>Insecta</taxon>
        <taxon>Pterygota</taxon>
        <taxon>Neoptera</taxon>
        <taxon>Paraneoptera</taxon>
        <taxon>Hemiptera</taxon>
        <taxon>Sternorrhyncha</taxon>
        <taxon>Aphidomorpha</taxon>
        <taxon>Aphidoidea</taxon>
        <taxon>Aphididae</taxon>
        <taxon>Aphidini</taxon>
        <taxon>Aphis</taxon>
        <taxon>Aphis</taxon>
    </lineage>
</organism>
<dbReference type="AlphaFoldDB" id="A0A6G0VQD6"/>
<protein>
    <submittedName>
        <fullName evidence="1">PHD-type domain-containing protein</fullName>
    </submittedName>
</protein>
<evidence type="ECO:0000313" key="1">
    <source>
        <dbReference type="EMBL" id="KAF0705344.1"/>
    </source>
</evidence>
<dbReference type="OrthoDB" id="6757988at2759"/>
<keyword evidence="3" id="KW-1185">Reference proteome</keyword>
<name>A0A6G0VQD6_APHCR</name>
<dbReference type="PANTHER" id="PTHR47526:SF4">
    <property type="entry name" value="SWIM-TYPE DOMAIN-CONTAINING PROTEIN"/>
    <property type="match status" value="1"/>
</dbReference>
<reference evidence="1 3" key="1">
    <citation type="submission" date="2019-08" db="EMBL/GenBank/DDBJ databases">
        <title>Whole genome of Aphis craccivora.</title>
        <authorList>
            <person name="Voronova N.V."/>
            <person name="Shulinski R.S."/>
            <person name="Bandarenka Y.V."/>
            <person name="Zhorov D.G."/>
            <person name="Warner D."/>
        </authorList>
    </citation>
    <scope>NUCLEOTIDE SEQUENCE [LARGE SCALE GENOMIC DNA]</scope>
    <source>
        <strain evidence="1">180601</strain>
        <tissue evidence="1">Whole Body</tissue>
    </source>
</reference>
<feature type="non-terminal residue" evidence="1">
    <location>
        <position position="152"/>
    </location>
</feature>
<accession>A0A6G0VQD6</accession>
<evidence type="ECO:0000313" key="2">
    <source>
        <dbReference type="EMBL" id="KAF0746649.1"/>
    </source>
</evidence>